<dbReference type="GO" id="GO:0015293">
    <property type="term" value="F:symporter activity"/>
    <property type="evidence" value="ECO:0007669"/>
    <property type="project" value="UniProtKB-KW"/>
</dbReference>
<evidence type="ECO:0000256" key="9">
    <source>
        <dbReference type="RuleBase" id="RU362091"/>
    </source>
</evidence>
<keyword evidence="5 10" id="KW-0812">Transmembrane</keyword>
<evidence type="ECO:0000256" key="7">
    <source>
        <dbReference type="ARBA" id="ARBA00022989"/>
    </source>
</evidence>
<keyword evidence="12" id="KW-1185">Reference proteome</keyword>
<feature type="transmembrane region" description="Helical" evidence="10">
    <location>
        <begin position="150"/>
        <end position="168"/>
    </location>
</feature>
<dbReference type="AlphaFoldDB" id="H8GDH8"/>
<feature type="transmembrane region" description="Helical" evidence="10">
    <location>
        <begin position="481"/>
        <end position="502"/>
    </location>
</feature>
<dbReference type="Pfam" id="PF00474">
    <property type="entry name" value="SSF"/>
    <property type="match status" value="2"/>
</dbReference>
<dbReference type="InterPro" id="IPR001734">
    <property type="entry name" value="Na/solute_symporter"/>
</dbReference>
<feature type="transmembrane region" description="Helical" evidence="10">
    <location>
        <begin position="390"/>
        <end position="414"/>
    </location>
</feature>
<feature type="transmembrane region" description="Helical" evidence="10">
    <location>
        <begin position="508"/>
        <end position="532"/>
    </location>
</feature>
<evidence type="ECO:0000256" key="6">
    <source>
        <dbReference type="ARBA" id="ARBA00022847"/>
    </source>
</evidence>
<name>H8GDH8_9PSEU</name>
<keyword evidence="3" id="KW-0813">Transport</keyword>
<organism evidence="11 12">
    <name type="scientific">Saccharomonospora azurea NA-128</name>
    <dbReference type="NCBI Taxonomy" id="882081"/>
    <lineage>
        <taxon>Bacteria</taxon>
        <taxon>Bacillati</taxon>
        <taxon>Actinomycetota</taxon>
        <taxon>Actinomycetes</taxon>
        <taxon>Pseudonocardiales</taxon>
        <taxon>Pseudonocardiaceae</taxon>
        <taxon>Saccharomonospora</taxon>
    </lineage>
</organism>
<keyword evidence="6" id="KW-0769">Symport</keyword>
<dbReference type="Gene3D" id="1.20.1730.10">
    <property type="entry name" value="Sodium/glucose cotransporter"/>
    <property type="match status" value="1"/>
</dbReference>
<dbReference type="GO" id="GO:0015123">
    <property type="term" value="F:acetate transmembrane transporter activity"/>
    <property type="evidence" value="ECO:0007669"/>
    <property type="project" value="TreeGrafter"/>
</dbReference>
<evidence type="ECO:0000313" key="12">
    <source>
        <dbReference type="Proteomes" id="UP000004705"/>
    </source>
</evidence>
<feature type="transmembrane region" description="Helical" evidence="10">
    <location>
        <begin position="72"/>
        <end position="92"/>
    </location>
</feature>
<dbReference type="InterPro" id="IPR050277">
    <property type="entry name" value="Sodium:Solute_Symporter"/>
</dbReference>
<evidence type="ECO:0000256" key="4">
    <source>
        <dbReference type="ARBA" id="ARBA00022475"/>
    </source>
</evidence>
<dbReference type="RefSeq" id="WP_005444528.1">
    <property type="nucleotide sequence ID" value="NZ_CM001466.1"/>
</dbReference>
<evidence type="ECO:0000256" key="10">
    <source>
        <dbReference type="SAM" id="Phobius"/>
    </source>
</evidence>
<protein>
    <submittedName>
        <fullName evidence="11">Symporter</fullName>
    </submittedName>
</protein>
<evidence type="ECO:0000256" key="8">
    <source>
        <dbReference type="ARBA" id="ARBA00023136"/>
    </source>
</evidence>
<dbReference type="CDD" id="cd11480">
    <property type="entry name" value="SLC5sbd_u4"/>
    <property type="match status" value="1"/>
</dbReference>
<dbReference type="GO" id="GO:0006847">
    <property type="term" value="P:plasma membrane acetate transport"/>
    <property type="evidence" value="ECO:0007669"/>
    <property type="project" value="TreeGrafter"/>
</dbReference>
<keyword evidence="4" id="KW-1003">Cell membrane</keyword>
<keyword evidence="8 10" id="KW-0472">Membrane</keyword>
<feature type="transmembrane region" description="Helical" evidence="10">
    <location>
        <begin position="453"/>
        <end position="474"/>
    </location>
</feature>
<reference evidence="11 12" key="1">
    <citation type="journal article" date="2012" name="Stand. Genomic Sci.">
        <title>Genome sequence of the soil bacterium Saccharomonospora azurea type strain (NA-128(T)).</title>
        <authorList>
            <person name="Klenk H.P."/>
            <person name="Held B."/>
            <person name="Lucas S."/>
            <person name="Lapidus A."/>
            <person name="Copeland A."/>
            <person name="Hammon N."/>
            <person name="Pitluck S."/>
            <person name="Goodwin L.A."/>
            <person name="Han C."/>
            <person name="Tapia R."/>
            <person name="Brambilla E.M."/>
            <person name="Potter G."/>
            <person name="Land M."/>
            <person name="Ivanova N."/>
            <person name="Rohde M."/>
            <person name="Goker M."/>
            <person name="Detter J.C."/>
            <person name="Kyrpides N.C."/>
            <person name="Woyke T."/>
        </authorList>
    </citation>
    <scope>NUCLEOTIDE SEQUENCE [LARGE SCALE GENOMIC DNA]</scope>
    <source>
        <strain evidence="11 12">NA-128</strain>
    </source>
</reference>
<feature type="transmembrane region" description="Helical" evidence="10">
    <location>
        <begin position="297"/>
        <end position="320"/>
    </location>
</feature>
<dbReference type="Proteomes" id="UP000004705">
    <property type="component" value="Chromosome"/>
</dbReference>
<proteinExistence type="inferred from homology"/>
<evidence type="ECO:0000256" key="3">
    <source>
        <dbReference type="ARBA" id="ARBA00022448"/>
    </source>
</evidence>
<comment type="subcellular location">
    <subcellularLocation>
        <location evidence="1">Cell membrane</location>
        <topology evidence="1">Multi-pass membrane protein</topology>
    </subcellularLocation>
</comment>
<dbReference type="EMBL" id="CM001466">
    <property type="protein sequence ID" value="EHY90908.1"/>
    <property type="molecule type" value="Genomic_DNA"/>
</dbReference>
<evidence type="ECO:0000256" key="5">
    <source>
        <dbReference type="ARBA" id="ARBA00022692"/>
    </source>
</evidence>
<dbReference type="GO" id="GO:0005886">
    <property type="term" value="C:plasma membrane"/>
    <property type="evidence" value="ECO:0007669"/>
    <property type="project" value="UniProtKB-SubCell"/>
</dbReference>
<dbReference type="PROSITE" id="PS50283">
    <property type="entry name" value="NA_SOLUT_SYMP_3"/>
    <property type="match status" value="1"/>
</dbReference>
<dbReference type="PANTHER" id="PTHR48086:SF6">
    <property type="entry name" value="CATION_ACETATE SYMPORTER ACTP"/>
    <property type="match status" value="1"/>
</dbReference>
<dbReference type="HOGENOM" id="CLU_018808_8_1_11"/>
<comment type="similarity">
    <text evidence="2 9">Belongs to the sodium:solute symporter (SSF) (TC 2.A.21) family.</text>
</comment>
<sequence length="591" mass="61441">MIVALAVAPVVLITLAIGLRGVAAMRTTSDFLVASRRVSPLLNSAAVSGEYLSAASFLGVAGLMVRDGVGALWYPVGFTAGYIAMLALVAAPMRRSGALTVPDFAEARLGSPALRKLAAVVVLVIGVLYLVPQFRTAGLVLSVVSDTPYWVGVLLSGAAVSATLALGGMRAATYVQAFQFVLKLVLFIVPAVWLLTQVGPGVRNEALHPVEFTHFETRTPVSFRVDATLDVPEGVRVVDSDGAVSAVPAGDWHVPAGSTVVFAEGSAAPVPEGEAAPGGPDWTRPLLDLGDTGHPLLATWAVLVATMFGTMGLPHVIMRFHTSPDGRAARRTAALTVALLGVFYIFPGIYGMLGRVLVPHLYLSGATDSAVVALPAQVNAGPLGGVFTGLLTAGAFAAFLATSLGLMLVVSGAISHDLVPGGLRQLRVAVVGAGAVVVPLALTALSFDASTLVTWGFTVAASTFCPLLVLGIWWSRLTATGAVAGVTAGLLASCGGFALGILDPPVPGWVSILLVQPAPWSVPLAFATMVVVSSFGRPPSWSTAAMLRLHLHEHRRFPYADRSTLARDLGHSSWSARRSSAVRRITRRLVR</sequence>
<gene>
    <name evidence="11" type="ORF">SacazDRAFT_04058</name>
</gene>
<evidence type="ECO:0000256" key="2">
    <source>
        <dbReference type="ARBA" id="ARBA00006434"/>
    </source>
</evidence>
<keyword evidence="7 10" id="KW-1133">Transmembrane helix</keyword>
<accession>H8GDH8</accession>
<evidence type="ECO:0000313" key="11">
    <source>
        <dbReference type="EMBL" id="EHY90908.1"/>
    </source>
</evidence>
<feature type="transmembrane region" description="Helical" evidence="10">
    <location>
        <begin position="426"/>
        <end position="447"/>
    </location>
</feature>
<dbReference type="OrthoDB" id="9764416at2"/>
<feature type="transmembrane region" description="Helical" evidence="10">
    <location>
        <begin position="332"/>
        <end position="353"/>
    </location>
</feature>
<evidence type="ECO:0000256" key="1">
    <source>
        <dbReference type="ARBA" id="ARBA00004651"/>
    </source>
</evidence>
<dbReference type="InterPro" id="IPR038377">
    <property type="entry name" value="Na/Glc_symporter_sf"/>
</dbReference>
<feature type="transmembrane region" description="Helical" evidence="10">
    <location>
        <begin position="180"/>
        <end position="199"/>
    </location>
</feature>
<dbReference type="PANTHER" id="PTHR48086">
    <property type="entry name" value="SODIUM/PROLINE SYMPORTER-RELATED"/>
    <property type="match status" value="1"/>
</dbReference>
<feature type="transmembrane region" description="Helical" evidence="10">
    <location>
        <begin position="113"/>
        <end position="130"/>
    </location>
</feature>